<dbReference type="PANTHER" id="PTHR24045:SF0">
    <property type="entry name" value="N-ACETYLGLUCOSAMINE-1-PHOSPHOTRANSFERASE SUBUNITS ALPHA_BETA"/>
    <property type="match status" value="1"/>
</dbReference>
<evidence type="ECO:0000256" key="2">
    <source>
        <dbReference type="ARBA" id="ARBA00022679"/>
    </source>
</evidence>
<dbReference type="Pfam" id="PF17101">
    <property type="entry name" value="Stealth_CR1"/>
    <property type="match status" value="1"/>
</dbReference>
<evidence type="ECO:0000256" key="1">
    <source>
        <dbReference type="ARBA" id="ARBA00007583"/>
    </source>
</evidence>
<evidence type="ECO:0008006" key="7">
    <source>
        <dbReference type="Google" id="ProtNLM"/>
    </source>
</evidence>
<dbReference type="AlphaFoldDB" id="A0A381RCI7"/>
<evidence type="ECO:0000259" key="5">
    <source>
        <dbReference type="Pfam" id="PF17103"/>
    </source>
</evidence>
<accession>A0A381RCI7</accession>
<dbReference type="Pfam" id="PF11380">
    <property type="entry name" value="Stealth_CR2"/>
    <property type="match status" value="1"/>
</dbReference>
<reference evidence="6" key="1">
    <citation type="submission" date="2018-05" db="EMBL/GenBank/DDBJ databases">
        <authorList>
            <person name="Lanie J.A."/>
            <person name="Ng W.-L."/>
            <person name="Kazmierczak K.M."/>
            <person name="Andrzejewski T.M."/>
            <person name="Davidsen T.M."/>
            <person name="Wayne K.J."/>
            <person name="Tettelin H."/>
            <person name="Glass J.I."/>
            <person name="Rusch D."/>
            <person name="Podicherti R."/>
            <person name="Tsui H.-C.T."/>
            <person name="Winkler M.E."/>
        </authorList>
    </citation>
    <scope>NUCLEOTIDE SEQUENCE</scope>
</reference>
<feature type="domain" description="Stealth protein CR4 conserved region 4" evidence="5">
    <location>
        <begin position="272"/>
        <end position="310"/>
    </location>
</feature>
<dbReference type="InterPro" id="IPR031358">
    <property type="entry name" value="Stealth_CR1"/>
</dbReference>
<dbReference type="Pfam" id="PF17103">
    <property type="entry name" value="Stealth_CR4"/>
    <property type="match status" value="1"/>
</dbReference>
<feature type="domain" description="Stealth protein CR2 conserved region 2" evidence="3">
    <location>
        <begin position="51"/>
        <end position="154"/>
    </location>
</feature>
<gene>
    <name evidence="6" type="ORF">METZ01_LOCUS39877</name>
</gene>
<evidence type="ECO:0000259" key="4">
    <source>
        <dbReference type="Pfam" id="PF17101"/>
    </source>
</evidence>
<dbReference type="InterPro" id="IPR031356">
    <property type="entry name" value="Stealth_CR4"/>
</dbReference>
<evidence type="ECO:0000259" key="3">
    <source>
        <dbReference type="Pfam" id="PF11380"/>
    </source>
</evidence>
<proteinExistence type="inferred from homology"/>
<dbReference type="InterPro" id="IPR047141">
    <property type="entry name" value="Stealth"/>
</dbReference>
<dbReference type="EMBL" id="UINC01001705">
    <property type="protein sequence ID" value="SUZ87023.1"/>
    <property type="molecule type" value="Genomic_DNA"/>
</dbReference>
<sequence>MTSQRGVPADGPAVDLVYAWVDGDDPDLQTDMRRYASLPGDLNPERTRDLYDLLRYSLRSVAMFAGWIKNVHIITRRPQVPAWLDLNNPRINVVHHDELSGFAPYLPTFNSTAIESFVHAVPGLSDHFLYLNDDFLFGAPTVREDFLTAAGKQRVFGTYFGIWLPFRVYRKRWKFFSTVHLEHCPRFVYKPFWEAMLKANPEALHRTRSSRFRAGSDLRMDRLYRMWMLGPQRRHAEAVKARALLQYHRFHRIDNTREEQALALDALVEMQPKFYCLNDDQGPDPDAWVCDRVREFLDAYYPDASEFERQE</sequence>
<organism evidence="6">
    <name type="scientific">marine metagenome</name>
    <dbReference type="NCBI Taxonomy" id="408172"/>
    <lineage>
        <taxon>unclassified sequences</taxon>
        <taxon>metagenomes</taxon>
        <taxon>ecological metagenomes</taxon>
    </lineage>
</organism>
<keyword evidence="2" id="KW-0808">Transferase</keyword>
<dbReference type="InterPro" id="IPR021520">
    <property type="entry name" value="Stealth_CR2"/>
</dbReference>
<dbReference type="GO" id="GO:0016772">
    <property type="term" value="F:transferase activity, transferring phosphorus-containing groups"/>
    <property type="evidence" value="ECO:0007669"/>
    <property type="project" value="InterPro"/>
</dbReference>
<evidence type="ECO:0000313" key="6">
    <source>
        <dbReference type="EMBL" id="SUZ87023.1"/>
    </source>
</evidence>
<feature type="domain" description="Stealth protein CR1 conserved region 1" evidence="4">
    <location>
        <begin position="14"/>
        <end position="35"/>
    </location>
</feature>
<protein>
    <recommendedName>
        <fullName evidence="7">Capsular polysaccharide phosphotransferase SacB</fullName>
    </recommendedName>
</protein>
<comment type="similarity">
    <text evidence="1">Belongs to the stealth family.</text>
</comment>
<dbReference type="PANTHER" id="PTHR24045">
    <property type="match status" value="1"/>
</dbReference>
<name>A0A381RCI7_9ZZZZ</name>